<reference evidence="2 3" key="1">
    <citation type="submission" date="2024-04" db="EMBL/GenBank/DDBJ databases">
        <title>Novel species of the genus Ideonella isolated from streams.</title>
        <authorList>
            <person name="Lu H."/>
        </authorList>
    </citation>
    <scope>NUCLEOTIDE SEQUENCE [LARGE SCALE GENOMIC DNA]</scope>
    <source>
        <strain evidence="2 3">DXS22W</strain>
    </source>
</reference>
<feature type="transmembrane region" description="Helical" evidence="1">
    <location>
        <begin position="449"/>
        <end position="474"/>
    </location>
</feature>
<evidence type="ECO:0000313" key="3">
    <source>
        <dbReference type="Proteomes" id="UP001365405"/>
    </source>
</evidence>
<feature type="transmembrane region" description="Helical" evidence="1">
    <location>
        <begin position="112"/>
        <end position="133"/>
    </location>
</feature>
<evidence type="ECO:0000256" key="1">
    <source>
        <dbReference type="SAM" id="Phobius"/>
    </source>
</evidence>
<evidence type="ECO:0008006" key="4">
    <source>
        <dbReference type="Google" id="ProtNLM"/>
    </source>
</evidence>
<keyword evidence="1" id="KW-1133">Transmembrane helix</keyword>
<evidence type="ECO:0000313" key="2">
    <source>
        <dbReference type="EMBL" id="MEK8049884.1"/>
    </source>
</evidence>
<protein>
    <recommendedName>
        <fullName evidence="4">O-antigen polysaccharide polymerase Wzy</fullName>
    </recommendedName>
</protein>
<feature type="transmembrane region" description="Helical" evidence="1">
    <location>
        <begin position="411"/>
        <end position="429"/>
    </location>
</feature>
<feature type="transmembrane region" description="Helical" evidence="1">
    <location>
        <begin position="38"/>
        <end position="57"/>
    </location>
</feature>
<keyword evidence="1" id="KW-0812">Transmembrane</keyword>
<feature type="transmembrane region" description="Helical" evidence="1">
    <location>
        <begin position="69"/>
        <end position="92"/>
    </location>
</feature>
<organism evidence="2 3">
    <name type="scientific">Pseudaquabacterium inlustre</name>
    <dbReference type="NCBI Taxonomy" id="2984192"/>
    <lineage>
        <taxon>Bacteria</taxon>
        <taxon>Pseudomonadati</taxon>
        <taxon>Pseudomonadota</taxon>
        <taxon>Betaproteobacteria</taxon>
        <taxon>Burkholderiales</taxon>
        <taxon>Sphaerotilaceae</taxon>
        <taxon>Pseudaquabacterium</taxon>
    </lineage>
</organism>
<feature type="transmembrane region" description="Helical" evidence="1">
    <location>
        <begin position="229"/>
        <end position="255"/>
    </location>
</feature>
<dbReference type="EMBL" id="JBBUTH010000003">
    <property type="protein sequence ID" value="MEK8049884.1"/>
    <property type="molecule type" value="Genomic_DNA"/>
</dbReference>
<dbReference type="RefSeq" id="WP_341409555.1">
    <property type="nucleotide sequence ID" value="NZ_JBBUTH010000003.1"/>
</dbReference>
<dbReference type="Proteomes" id="UP001365405">
    <property type="component" value="Unassembled WGS sequence"/>
</dbReference>
<feature type="transmembrane region" description="Helical" evidence="1">
    <location>
        <begin position="267"/>
        <end position="286"/>
    </location>
</feature>
<gene>
    <name evidence="2" type="ORF">AACH10_06520</name>
</gene>
<accession>A0ABU9CDC1</accession>
<sequence>MRIDRHCPPLLASAAAGTAAGLIALLSSLDVLDLRGAFVALTLTLLGYLGVEVARLCQRQPERWLANPVVLASVMTFVLAHGVSNFLFFGNIDELLMVSLVPEVTASMVKLMYLVLVGAVAMWFGYWSTNAGLARHPDQCAAWHRRILPPTNTLHPLTLPLLIGIATGARLLQIELGVFGYASSYERLIEMGSVTQYLSMAASLGSMALVLASLQLFRAPPSQRHRAWFAAVLILEFLTGVLSGFKSALVMPFLIVAICHYLSTGRWAVKWLLLAAMAIPLGYAVVEPFRNARNYDADFSGDSVAGIASAVVTSTADTSRAAVESAPVLLAFAARLNLSYIASFGIEYADRPGGLPDTSPNFLTDLVLAPLHAWIPRAIWEGKPLGNIGLWYTYEVMERDVLSSSAMGPVAYLYFAGGAVAVFLGFAFIGAAHRVLLTLLRPTESSPGAVVFLAVLMPLINVDSAFNSILIMLWRELPLALAIQFLLFRSSGSPLPRVAHPA</sequence>
<name>A0ABU9CDC1_9BURK</name>
<keyword evidence="1" id="KW-0472">Membrane</keyword>
<feature type="transmembrane region" description="Helical" evidence="1">
    <location>
        <begin position="154"/>
        <end position="174"/>
    </location>
</feature>
<keyword evidence="3" id="KW-1185">Reference proteome</keyword>
<feature type="transmembrane region" description="Helical" evidence="1">
    <location>
        <begin position="194"/>
        <end position="217"/>
    </location>
</feature>
<proteinExistence type="predicted"/>
<comment type="caution">
    <text evidence="2">The sequence shown here is derived from an EMBL/GenBank/DDBJ whole genome shotgun (WGS) entry which is preliminary data.</text>
</comment>